<feature type="transmembrane region" description="Helical" evidence="1">
    <location>
        <begin position="39"/>
        <end position="57"/>
    </location>
</feature>
<organism evidence="2 3">
    <name type="scientific">Paracoccus kondratievae</name>
    <dbReference type="NCBI Taxonomy" id="135740"/>
    <lineage>
        <taxon>Bacteria</taxon>
        <taxon>Pseudomonadati</taxon>
        <taxon>Pseudomonadota</taxon>
        <taxon>Alphaproteobacteria</taxon>
        <taxon>Rhodobacterales</taxon>
        <taxon>Paracoccaceae</taxon>
        <taxon>Paracoccus</taxon>
    </lineage>
</organism>
<sequence>MTTAEQVIQDDKVRAEIAKLIAETAKLNAETAKISRERFWIPFTIFGGVLAAVLTILPKLFQ</sequence>
<protein>
    <submittedName>
        <fullName evidence="2">Uncharacterized protein</fullName>
    </submittedName>
</protein>
<keyword evidence="1" id="KW-0472">Membrane</keyword>
<dbReference type="AlphaFoldDB" id="A0AAD3NWX6"/>
<dbReference type="EMBL" id="BSFH01000017">
    <property type="protein sequence ID" value="GLK63447.1"/>
    <property type="molecule type" value="Genomic_DNA"/>
</dbReference>
<keyword evidence="3" id="KW-1185">Reference proteome</keyword>
<dbReference type="Proteomes" id="UP001143349">
    <property type="component" value="Unassembled WGS sequence"/>
</dbReference>
<proteinExistence type="predicted"/>
<dbReference type="RefSeq" id="WP_271179284.1">
    <property type="nucleotide sequence ID" value="NZ_BSFH01000017.1"/>
</dbReference>
<keyword evidence="1" id="KW-1133">Transmembrane helix</keyword>
<accession>A0AAD3NWX6</accession>
<evidence type="ECO:0000256" key="1">
    <source>
        <dbReference type="SAM" id="Phobius"/>
    </source>
</evidence>
<reference evidence="2" key="2">
    <citation type="submission" date="2023-01" db="EMBL/GenBank/DDBJ databases">
        <authorList>
            <person name="Sun Q."/>
            <person name="Evtushenko L."/>
        </authorList>
    </citation>
    <scope>NUCLEOTIDE SEQUENCE</scope>
    <source>
        <strain evidence="2">VKM B-2222</strain>
    </source>
</reference>
<keyword evidence="1" id="KW-0812">Transmembrane</keyword>
<comment type="caution">
    <text evidence="2">The sequence shown here is derived from an EMBL/GenBank/DDBJ whole genome shotgun (WGS) entry which is preliminary data.</text>
</comment>
<name>A0AAD3NWX6_9RHOB</name>
<reference evidence="2" key="1">
    <citation type="journal article" date="2014" name="Int. J. Syst. Evol. Microbiol.">
        <title>Complete genome sequence of Corynebacterium casei LMG S-19264T (=DSM 44701T), isolated from a smear-ripened cheese.</title>
        <authorList>
            <consortium name="US DOE Joint Genome Institute (JGI-PGF)"/>
            <person name="Walter F."/>
            <person name="Albersmeier A."/>
            <person name="Kalinowski J."/>
            <person name="Ruckert C."/>
        </authorList>
    </citation>
    <scope>NUCLEOTIDE SEQUENCE</scope>
    <source>
        <strain evidence="2">VKM B-2222</strain>
    </source>
</reference>
<gene>
    <name evidence="2" type="ORF">GCM10017635_09170</name>
</gene>
<evidence type="ECO:0000313" key="3">
    <source>
        <dbReference type="Proteomes" id="UP001143349"/>
    </source>
</evidence>
<evidence type="ECO:0000313" key="2">
    <source>
        <dbReference type="EMBL" id="GLK63447.1"/>
    </source>
</evidence>